<dbReference type="AlphaFoldDB" id="B1M9Y6"/>
<sequence>MLDVAVRSAADSRDQAPFRHSGGARSTPDANIRSRTLRQSNMLATDPLPACAFLFDGSAEDVGDPPLAFFVEAVLKALSEVDPNGCVQSRFMTGLPMLHTLTTRTTEVHVVENRSGHTEAYDMDTYKYIIWEWLDSLNLTWSTINLEAGAKIFLKHTGECVTLVSLDPAIRARVDAALRATPGYVGAFEIDPGNPLHRIGFVEKLSYAAAILNGTVVQDRSIEGDEDWPLSGADSFKPGGLRWEPMGWLYTEGPPGLAKLELSDRGAQAVHGYQRKHEDTVAGRVLRAIERAYWLNPNRQSFKFTFAGIGGDGLEAIMPDGKFTEYLFNRKHKDGGSKSNFFVDVLGIEPEDWRYLAAQFYQGLLSAEPEKLEFREWDAGYGMRFNVEMRVRGRLGRTAVVRTGWMMRPGALPSLASAMPGDRDADLRDAVDPPILRPGTRGDTQWAQLWAWANAAGIQAAAGCVPTPMYLVGGDVISEGEVGTALVRIRDVRQGLGLWLSKSRTGDADRNGVVMFSPIASQSRDRAIAWAREVTVILKLNGVIAELEAIYL</sequence>
<gene>
    <name evidence="3" type="ordered locus">Mrad2831_6391</name>
</gene>
<keyword evidence="3" id="KW-0614">Plasmid</keyword>
<dbReference type="InterPro" id="IPR049250">
    <property type="entry name" value="DUF6883"/>
</dbReference>
<dbReference type="KEGG" id="mrd:Mrad2831_6391"/>
<dbReference type="Pfam" id="PF21814">
    <property type="entry name" value="DUF6883"/>
    <property type="match status" value="1"/>
</dbReference>
<evidence type="ECO:0000313" key="4">
    <source>
        <dbReference type="Proteomes" id="UP000006589"/>
    </source>
</evidence>
<geneLocation type="plasmid" evidence="3 4">
    <name>pMRAD03</name>
</geneLocation>
<evidence type="ECO:0000259" key="2">
    <source>
        <dbReference type="Pfam" id="PF21814"/>
    </source>
</evidence>
<organism evidence="3 4">
    <name type="scientific">Methylobacterium radiotolerans (strain ATCC 27329 / DSM 1819 / JCM 2831 / NBRC 15690 / NCIMB 10815 / 0-1)</name>
    <dbReference type="NCBI Taxonomy" id="426355"/>
    <lineage>
        <taxon>Bacteria</taxon>
        <taxon>Pseudomonadati</taxon>
        <taxon>Pseudomonadota</taxon>
        <taxon>Alphaproteobacteria</taxon>
        <taxon>Hyphomicrobiales</taxon>
        <taxon>Methylobacteriaceae</taxon>
        <taxon>Methylobacterium</taxon>
    </lineage>
</organism>
<dbReference type="Proteomes" id="UP000006589">
    <property type="component" value="Plasmid pMRAD03"/>
</dbReference>
<reference evidence="3 4" key="1">
    <citation type="submission" date="2008-03" db="EMBL/GenBank/DDBJ databases">
        <title>Complete sequence of plasmid3 of Methylobacterium radiotolerans JCM 2831.</title>
        <authorList>
            <consortium name="US DOE Joint Genome Institute"/>
            <person name="Copeland A."/>
            <person name="Lucas S."/>
            <person name="Lapidus A."/>
            <person name="Glavina del Rio T."/>
            <person name="Dalin E."/>
            <person name="Tice H."/>
            <person name="Bruce D."/>
            <person name="Goodwin L."/>
            <person name="Pitluck S."/>
            <person name="Kiss H."/>
            <person name="Brettin T."/>
            <person name="Detter J.C."/>
            <person name="Han C."/>
            <person name="Kuske C.R."/>
            <person name="Schmutz J."/>
            <person name="Larimer F."/>
            <person name="Land M."/>
            <person name="Hauser L."/>
            <person name="Kyrpides N."/>
            <person name="Mikhailova N."/>
            <person name="Marx C.J."/>
            <person name="Richardson P."/>
        </authorList>
    </citation>
    <scope>NUCLEOTIDE SEQUENCE [LARGE SCALE GENOMIC DNA]</scope>
    <source>
        <strain evidence="4">ATCC 27329 / DSM 1819 / JCM 2831 / NBRC 15690 / NCIMB 10815 / 0-1</strain>
        <plasmid evidence="4">Plasmid pMRAD03</plasmid>
    </source>
</reference>
<dbReference type="EMBL" id="CP001004">
    <property type="protein sequence ID" value="ACB28311.1"/>
    <property type="molecule type" value="Genomic_DNA"/>
</dbReference>
<proteinExistence type="predicted"/>
<feature type="domain" description="DUF6883" evidence="2">
    <location>
        <begin position="316"/>
        <end position="419"/>
    </location>
</feature>
<evidence type="ECO:0000313" key="3">
    <source>
        <dbReference type="EMBL" id="ACB28311.1"/>
    </source>
</evidence>
<feature type="region of interest" description="Disordered" evidence="1">
    <location>
        <begin position="1"/>
        <end position="30"/>
    </location>
</feature>
<accession>B1M9Y6</accession>
<protein>
    <recommendedName>
        <fullName evidence="2">DUF6883 domain-containing protein</fullName>
    </recommendedName>
</protein>
<evidence type="ECO:0000256" key="1">
    <source>
        <dbReference type="SAM" id="MobiDB-lite"/>
    </source>
</evidence>
<name>B1M9Y6_METRJ</name>
<dbReference type="HOGENOM" id="CLU_493325_0_0_5"/>